<proteinExistence type="predicted"/>
<keyword evidence="3" id="KW-0804">Transcription</keyword>
<keyword evidence="1" id="KW-0805">Transcription regulation</keyword>
<gene>
    <name evidence="6" type="ORF">ACH5RR_038287</name>
</gene>
<reference evidence="6 7" key="1">
    <citation type="submission" date="2024-11" db="EMBL/GenBank/DDBJ databases">
        <title>A near-complete genome assembly of Cinchona calisaya.</title>
        <authorList>
            <person name="Lian D.C."/>
            <person name="Zhao X.W."/>
            <person name="Wei L."/>
        </authorList>
    </citation>
    <scope>NUCLEOTIDE SEQUENCE [LARGE SCALE GENOMIC DNA]</scope>
    <source>
        <tissue evidence="6">Nenye</tissue>
    </source>
</reference>
<evidence type="ECO:0000256" key="3">
    <source>
        <dbReference type="ARBA" id="ARBA00023163"/>
    </source>
</evidence>
<keyword evidence="7" id="KW-1185">Reference proteome</keyword>
<name>A0ABD2XYA3_9GENT</name>
<accession>A0ABD2XYA3</accession>
<evidence type="ECO:0000256" key="1">
    <source>
        <dbReference type="ARBA" id="ARBA00023015"/>
    </source>
</evidence>
<protein>
    <recommendedName>
        <fullName evidence="5">RWP-RK domain-containing protein</fullName>
    </recommendedName>
</protein>
<organism evidence="6 7">
    <name type="scientific">Cinchona calisaya</name>
    <dbReference type="NCBI Taxonomy" id="153742"/>
    <lineage>
        <taxon>Eukaryota</taxon>
        <taxon>Viridiplantae</taxon>
        <taxon>Streptophyta</taxon>
        <taxon>Embryophyta</taxon>
        <taxon>Tracheophyta</taxon>
        <taxon>Spermatophyta</taxon>
        <taxon>Magnoliopsida</taxon>
        <taxon>eudicotyledons</taxon>
        <taxon>Gunneridae</taxon>
        <taxon>Pentapetalae</taxon>
        <taxon>asterids</taxon>
        <taxon>lamiids</taxon>
        <taxon>Gentianales</taxon>
        <taxon>Rubiaceae</taxon>
        <taxon>Cinchonoideae</taxon>
        <taxon>Cinchoneae</taxon>
        <taxon>Cinchona</taxon>
    </lineage>
</organism>
<evidence type="ECO:0000313" key="6">
    <source>
        <dbReference type="EMBL" id="KAL3499194.1"/>
    </source>
</evidence>
<dbReference type="InterPro" id="IPR045012">
    <property type="entry name" value="NLP"/>
</dbReference>
<keyword evidence="4" id="KW-0539">Nucleus</keyword>
<sequence length="188" mass="20404">MDLSSSITIREIPRIGADARAQITLDDLKPHFGKKLVDAARSLGVSRSTLKRISRRHGINGWHLRERENANHHIHSGGTSTLGVYSDARAQISLDVLQQYSGVNLIDTAKCLGVSRSTLKRVCRTHGINGWPSQERENANHHIHSSDPGLPAGAVQIVDEEAVQESQGGNPSIVNALSENEAAIPTMI</sequence>
<dbReference type="PANTHER" id="PTHR32002:SF35">
    <property type="entry name" value="PROTEIN NLP6"/>
    <property type="match status" value="1"/>
</dbReference>
<dbReference type="PROSITE" id="PS51519">
    <property type="entry name" value="RWP_RK"/>
    <property type="match status" value="1"/>
</dbReference>
<dbReference type="Pfam" id="PF02042">
    <property type="entry name" value="RWP-RK"/>
    <property type="match status" value="2"/>
</dbReference>
<evidence type="ECO:0000259" key="5">
    <source>
        <dbReference type="PROSITE" id="PS51519"/>
    </source>
</evidence>
<evidence type="ECO:0000256" key="2">
    <source>
        <dbReference type="ARBA" id="ARBA00023125"/>
    </source>
</evidence>
<keyword evidence="2" id="KW-0238">DNA-binding</keyword>
<dbReference type="PANTHER" id="PTHR32002">
    <property type="entry name" value="PROTEIN NLP8"/>
    <property type="match status" value="1"/>
</dbReference>
<dbReference type="EMBL" id="JBJUIK010000016">
    <property type="protein sequence ID" value="KAL3499194.1"/>
    <property type="molecule type" value="Genomic_DNA"/>
</dbReference>
<evidence type="ECO:0000313" key="7">
    <source>
        <dbReference type="Proteomes" id="UP001630127"/>
    </source>
</evidence>
<dbReference type="InterPro" id="IPR003035">
    <property type="entry name" value="RWP-RK_dom"/>
</dbReference>
<feature type="domain" description="RWP-RK" evidence="5">
    <location>
        <begin position="75"/>
        <end position="161"/>
    </location>
</feature>
<comment type="caution">
    <text evidence="6">The sequence shown here is derived from an EMBL/GenBank/DDBJ whole genome shotgun (WGS) entry which is preliminary data.</text>
</comment>
<dbReference type="GO" id="GO:0003677">
    <property type="term" value="F:DNA binding"/>
    <property type="evidence" value="ECO:0007669"/>
    <property type="project" value="UniProtKB-KW"/>
</dbReference>
<dbReference type="AlphaFoldDB" id="A0ABD2XYA3"/>
<evidence type="ECO:0000256" key="4">
    <source>
        <dbReference type="ARBA" id="ARBA00023242"/>
    </source>
</evidence>
<dbReference type="Proteomes" id="UP001630127">
    <property type="component" value="Unassembled WGS sequence"/>
</dbReference>